<evidence type="ECO:0000256" key="5">
    <source>
        <dbReference type="ARBA" id="ARBA00023004"/>
    </source>
</evidence>
<dbReference type="AlphaFoldDB" id="A0A318KGA8"/>
<keyword evidence="4 8" id="KW-0249">Electron transport</keyword>
<gene>
    <name evidence="10" type="ORF">DFR70_101714</name>
</gene>
<accession>A0A318KGA8</accession>
<dbReference type="RefSeq" id="WP_040741792.1">
    <property type="nucleotide sequence ID" value="NZ_QJKF01000001.1"/>
</dbReference>
<evidence type="ECO:0000256" key="3">
    <source>
        <dbReference type="ARBA" id="ARBA00022723"/>
    </source>
</evidence>
<dbReference type="Proteomes" id="UP000247569">
    <property type="component" value="Unassembled WGS sequence"/>
</dbReference>
<dbReference type="PANTHER" id="PTHR36923:SF3">
    <property type="entry name" value="FERREDOXIN"/>
    <property type="match status" value="1"/>
</dbReference>
<keyword evidence="5 8" id="KW-0408">Iron</keyword>
<evidence type="ECO:0000256" key="8">
    <source>
        <dbReference type="RuleBase" id="RU368020"/>
    </source>
</evidence>
<evidence type="ECO:0000313" key="11">
    <source>
        <dbReference type="Proteomes" id="UP000247569"/>
    </source>
</evidence>
<dbReference type="GO" id="GO:0051538">
    <property type="term" value="F:3 iron, 4 sulfur cluster binding"/>
    <property type="evidence" value="ECO:0007669"/>
    <property type="project" value="UniProtKB-KW"/>
</dbReference>
<keyword evidence="11" id="KW-1185">Reference proteome</keyword>
<evidence type="ECO:0000256" key="4">
    <source>
        <dbReference type="ARBA" id="ARBA00022982"/>
    </source>
</evidence>
<evidence type="ECO:0000256" key="7">
    <source>
        <dbReference type="ARBA" id="ARBA00023291"/>
    </source>
</evidence>
<keyword evidence="2 8" id="KW-0813">Transport</keyword>
<evidence type="ECO:0000256" key="1">
    <source>
        <dbReference type="ARBA" id="ARBA00001927"/>
    </source>
</evidence>
<dbReference type="Gene3D" id="3.30.70.20">
    <property type="match status" value="1"/>
</dbReference>
<keyword evidence="7" id="KW-0003">3Fe-4S</keyword>
<comment type="caution">
    <text evidence="10">The sequence shown here is derived from an EMBL/GenBank/DDBJ whole genome shotgun (WGS) entry which is preliminary data.</text>
</comment>
<dbReference type="OrthoDB" id="3215519at2"/>
<dbReference type="EMBL" id="QJKF01000001">
    <property type="protein sequence ID" value="PXX71292.1"/>
    <property type="molecule type" value="Genomic_DNA"/>
</dbReference>
<evidence type="ECO:0000256" key="2">
    <source>
        <dbReference type="ARBA" id="ARBA00022448"/>
    </source>
</evidence>
<dbReference type="InterPro" id="IPR001080">
    <property type="entry name" value="3Fe4S_ferredoxin"/>
</dbReference>
<dbReference type="PRINTS" id="PR00352">
    <property type="entry name" value="3FE4SFRDOXIN"/>
</dbReference>
<evidence type="ECO:0000256" key="6">
    <source>
        <dbReference type="ARBA" id="ARBA00023014"/>
    </source>
</evidence>
<evidence type="ECO:0000313" key="10">
    <source>
        <dbReference type="EMBL" id="PXX71292.1"/>
    </source>
</evidence>
<keyword evidence="3 8" id="KW-0479">Metal-binding</keyword>
<dbReference type="GO" id="GO:0009055">
    <property type="term" value="F:electron transfer activity"/>
    <property type="evidence" value="ECO:0007669"/>
    <property type="project" value="UniProtKB-UniRule"/>
</dbReference>
<feature type="domain" description="Divergent 4Fe-4S mono-cluster" evidence="9">
    <location>
        <begin position="1"/>
        <end position="60"/>
    </location>
</feature>
<evidence type="ECO:0000259" key="9">
    <source>
        <dbReference type="Pfam" id="PF06902"/>
    </source>
</evidence>
<keyword evidence="6 8" id="KW-0411">Iron-sulfur</keyword>
<sequence>MRITADRNVCIGAGLCALTAPEVFDQSDEDGLVHLLDPTATTPAAREAIQICPSGALTLTD</sequence>
<name>A0A318KGA8_9NOCA</name>
<reference evidence="10 11" key="1">
    <citation type="submission" date="2018-05" db="EMBL/GenBank/DDBJ databases">
        <title>Genomic Encyclopedia of Type Strains, Phase IV (KMG-IV): sequencing the most valuable type-strain genomes for metagenomic binning, comparative biology and taxonomic classification.</title>
        <authorList>
            <person name="Goeker M."/>
        </authorList>
    </citation>
    <scope>NUCLEOTIDE SEQUENCE [LARGE SCALE GENOMIC DNA]</scope>
    <source>
        <strain evidence="10 11">DSM 44704</strain>
    </source>
</reference>
<dbReference type="Pfam" id="PF06902">
    <property type="entry name" value="Fer4_19"/>
    <property type="match status" value="1"/>
</dbReference>
<organism evidence="10 11">
    <name type="scientific">Nocardia tenerifensis</name>
    <dbReference type="NCBI Taxonomy" id="228006"/>
    <lineage>
        <taxon>Bacteria</taxon>
        <taxon>Bacillati</taxon>
        <taxon>Actinomycetota</taxon>
        <taxon>Actinomycetes</taxon>
        <taxon>Mycobacteriales</taxon>
        <taxon>Nocardiaceae</taxon>
        <taxon>Nocardia</taxon>
    </lineage>
</organism>
<dbReference type="InterPro" id="IPR010693">
    <property type="entry name" value="Divergent_4Fe-4S_mono-cluster"/>
</dbReference>
<comment type="cofactor">
    <cofactor evidence="1">
        <name>[3Fe-4S] cluster</name>
        <dbReference type="ChEBI" id="CHEBI:21137"/>
    </cofactor>
</comment>
<dbReference type="SUPFAM" id="SSF54862">
    <property type="entry name" value="4Fe-4S ferredoxins"/>
    <property type="match status" value="1"/>
</dbReference>
<dbReference type="InterPro" id="IPR051269">
    <property type="entry name" value="Fe-S_cluster_ET"/>
</dbReference>
<dbReference type="PANTHER" id="PTHR36923">
    <property type="entry name" value="FERREDOXIN"/>
    <property type="match status" value="1"/>
</dbReference>
<dbReference type="GO" id="GO:0005506">
    <property type="term" value="F:iron ion binding"/>
    <property type="evidence" value="ECO:0007669"/>
    <property type="project" value="UniProtKB-UniRule"/>
</dbReference>
<comment type="function">
    <text evidence="8">Ferredoxins are iron-sulfur proteins that transfer electrons in a wide variety of metabolic reactions.</text>
</comment>
<proteinExistence type="predicted"/>
<protein>
    <recommendedName>
        <fullName evidence="8">Ferredoxin</fullName>
    </recommendedName>
</protein>